<dbReference type="NCBIfam" id="TIGR02601">
    <property type="entry name" value="autotrns_rpt"/>
    <property type="match status" value="1"/>
</dbReference>
<evidence type="ECO:0000313" key="4">
    <source>
        <dbReference type="EMBL" id="MEK0188850.1"/>
    </source>
</evidence>
<feature type="domain" description="Bacterial Ig-like" evidence="3">
    <location>
        <begin position="152"/>
        <end position="249"/>
    </location>
</feature>
<dbReference type="InterPro" id="IPR044016">
    <property type="entry name" value="Big_13"/>
</dbReference>
<comment type="caution">
    <text evidence="4">The sequence shown here is derived from an EMBL/GenBank/DDBJ whole genome shotgun (WGS) entry which is preliminary data.</text>
</comment>
<protein>
    <submittedName>
        <fullName evidence="4">Ig-like domain-containing protein</fullName>
    </submittedName>
</protein>
<dbReference type="SUPFAM" id="SSF51126">
    <property type="entry name" value="Pectin lyase-like"/>
    <property type="match status" value="1"/>
</dbReference>
<accession>A0ABU8YWJ7</accession>
<dbReference type="EMBL" id="JBBLXS010000789">
    <property type="protein sequence ID" value="MEK0188850.1"/>
    <property type="molecule type" value="Genomic_DNA"/>
</dbReference>
<feature type="compositionally biased region" description="Low complexity" evidence="2">
    <location>
        <begin position="160"/>
        <end position="183"/>
    </location>
</feature>
<organism evidence="4 5">
    <name type="scientific">Microcoleus anatoxicus PTRS2</name>
    <dbReference type="NCBI Taxonomy" id="2705321"/>
    <lineage>
        <taxon>Bacteria</taxon>
        <taxon>Bacillati</taxon>
        <taxon>Cyanobacteriota</taxon>
        <taxon>Cyanophyceae</taxon>
        <taxon>Oscillatoriophycideae</taxon>
        <taxon>Oscillatoriales</taxon>
        <taxon>Microcoleaceae</taxon>
        <taxon>Microcoleus</taxon>
        <taxon>Microcoleus anatoxicus</taxon>
    </lineage>
</organism>
<evidence type="ECO:0000256" key="2">
    <source>
        <dbReference type="SAM" id="MobiDB-lite"/>
    </source>
</evidence>
<dbReference type="Pfam" id="PF12951">
    <property type="entry name" value="PATR"/>
    <property type="match status" value="2"/>
</dbReference>
<name>A0ABU8YWJ7_9CYAN</name>
<evidence type="ECO:0000259" key="3">
    <source>
        <dbReference type="Pfam" id="PF19077"/>
    </source>
</evidence>
<keyword evidence="5" id="KW-1185">Reference proteome</keyword>
<feature type="non-terminal residue" evidence="4">
    <location>
        <position position="1"/>
    </location>
</feature>
<keyword evidence="1" id="KW-0732">Signal</keyword>
<dbReference type="Pfam" id="PF19077">
    <property type="entry name" value="Big_13"/>
    <property type="match status" value="1"/>
</dbReference>
<dbReference type="InterPro" id="IPR013783">
    <property type="entry name" value="Ig-like_fold"/>
</dbReference>
<dbReference type="RefSeq" id="WP_340542275.1">
    <property type="nucleotide sequence ID" value="NZ_JBBLXS010000789.1"/>
</dbReference>
<dbReference type="Gene3D" id="2.60.40.10">
    <property type="entry name" value="Immunoglobulins"/>
    <property type="match status" value="1"/>
</dbReference>
<feature type="region of interest" description="Disordered" evidence="2">
    <location>
        <begin position="153"/>
        <end position="183"/>
    </location>
</feature>
<gene>
    <name evidence="4" type="ORF">WMG39_28965</name>
</gene>
<proteinExistence type="predicted"/>
<dbReference type="Proteomes" id="UP001384579">
    <property type="component" value="Unassembled WGS sequence"/>
</dbReference>
<sequence>ASGTGITDTGGNAIASGYTSGESYTFDHTAPAVTFVSVPASSSYVAGAQLNFTVNFSEAVTLDTTGGTPRIAITMGSSTVYASYVSGSGSSALTFRYTVQSGDLDSNGIALAAAIDLNGGTIRDSAGNNATTTLNSVGSTTGVVVDAVAPATPSVPDLASSSDTGSSNTDNSTGDTTPTFTGTAEAGSTVTLYDTDGTTVLGSATADGSGNWSITSSTLAYGSHTVTAKAADAAGNVSAASAGLSIDIDFALAPLEVTTNSDSGDDFSIAGTLSADIADGGGLSLREALHYVADNGIISFYHCLDGQTIALSSAATVKSGVTLDTSTVDNLTISGSQLNPAGAWAITNGAGGQLTLASVVSGSAGLTKTGAGTLVLSGTNTYSGVTTVSAGTLSVASDANLGAASLSLSAGSVLNLTGATTVDNAISLAGAASINTGANVTLSGALSGSSTLTKTGSGTLTLSNINNATGMSGGVAVTAGTLALTAKASMPSGTLTLNGGSLSATNVLELDNNILIGSS</sequence>
<evidence type="ECO:0000256" key="1">
    <source>
        <dbReference type="ARBA" id="ARBA00022729"/>
    </source>
</evidence>
<feature type="non-terminal residue" evidence="4">
    <location>
        <position position="519"/>
    </location>
</feature>
<dbReference type="InterPro" id="IPR013425">
    <property type="entry name" value="Autotrns_rpt"/>
</dbReference>
<reference evidence="4 5" key="1">
    <citation type="journal article" date="2020" name="Harmful Algae">
        <title>Molecular and morphological characterization of a novel dihydroanatoxin-a producing Microcoleus species (cyanobacteria) from the Russian River, California, USA.</title>
        <authorList>
            <person name="Conklin K.Y."/>
            <person name="Stancheva R."/>
            <person name="Otten T.G."/>
            <person name="Fadness R."/>
            <person name="Boyer G.L."/>
            <person name="Read B."/>
            <person name="Zhang X."/>
            <person name="Sheath R.G."/>
        </authorList>
    </citation>
    <scope>NUCLEOTIDE SEQUENCE [LARGE SCALE GENOMIC DNA]</scope>
    <source>
        <strain evidence="4 5">PTRS2</strain>
    </source>
</reference>
<dbReference type="InterPro" id="IPR011050">
    <property type="entry name" value="Pectin_lyase_fold/virulence"/>
</dbReference>
<evidence type="ECO:0000313" key="5">
    <source>
        <dbReference type="Proteomes" id="UP001384579"/>
    </source>
</evidence>